<dbReference type="GeneID" id="38782483"/>
<gene>
    <name evidence="1" type="ORF">SCP_0800830</name>
</gene>
<proteinExistence type="predicted"/>
<evidence type="ECO:0000313" key="2">
    <source>
        <dbReference type="Proteomes" id="UP000287166"/>
    </source>
</evidence>
<dbReference type="InParanoid" id="A0A401GTN1"/>
<dbReference type="EMBL" id="BFAD01000008">
    <property type="protein sequence ID" value="GBE85566.1"/>
    <property type="molecule type" value="Genomic_DNA"/>
</dbReference>
<sequence>MFLPDSDRPILQALEKIEFASVPLDETTAVVEAIAAPQLASMSFTRPLLRTFIITFQGPRSHARDHRDHQSRNSGRSRWCGAAASTFVQVNQHLCRILPDVISDGLEFVDIGGRYEDLTPGMRMRHPPRKPGGD</sequence>
<dbReference type="AlphaFoldDB" id="A0A401GTN1"/>
<evidence type="ECO:0000313" key="1">
    <source>
        <dbReference type="EMBL" id="GBE85566.1"/>
    </source>
</evidence>
<protein>
    <submittedName>
        <fullName evidence="1">Uncharacterized protein</fullName>
    </submittedName>
</protein>
<dbReference type="RefSeq" id="XP_027616479.1">
    <property type="nucleotide sequence ID" value="XM_027760678.1"/>
</dbReference>
<keyword evidence="2" id="KW-1185">Reference proteome</keyword>
<comment type="caution">
    <text evidence="1">The sequence shown here is derived from an EMBL/GenBank/DDBJ whole genome shotgun (WGS) entry which is preliminary data.</text>
</comment>
<dbReference type="Proteomes" id="UP000287166">
    <property type="component" value="Unassembled WGS sequence"/>
</dbReference>
<name>A0A401GTN1_9APHY</name>
<reference evidence="1 2" key="1">
    <citation type="journal article" date="2018" name="Sci. Rep.">
        <title>Genome sequence of the cauliflower mushroom Sparassis crispa (Hanabiratake) and its association with beneficial usage.</title>
        <authorList>
            <person name="Kiyama R."/>
            <person name="Furutani Y."/>
            <person name="Kawaguchi K."/>
            <person name="Nakanishi T."/>
        </authorList>
    </citation>
    <scope>NUCLEOTIDE SEQUENCE [LARGE SCALE GENOMIC DNA]</scope>
</reference>
<accession>A0A401GTN1</accession>
<organism evidence="1 2">
    <name type="scientific">Sparassis crispa</name>
    <dbReference type="NCBI Taxonomy" id="139825"/>
    <lineage>
        <taxon>Eukaryota</taxon>
        <taxon>Fungi</taxon>
        <taxon>Dikarya</taxon>
        <taxon>Basidiomycota</taxon>
        <taxon>Agaricomycotina</taxon>
        <taxon>Agaricomycetes</taxon>
        <taxon>Polyporales</taxon>
        <taxon>Sparassidaceae</taxon>
        <taxon>Sparassis</taxon>
    </lineage>
</organism>